<dbReference type="Proteomes" id="UP000294003">
    <property type="component" value="Unassembled WGS sequence"/>
</dbReference>
<dbReference type="PANTHER" id="PTHR33353">
    <property type="entry name" value="PUTATIVE (AFU_ORTHOLOGUE AFUA_1G12560)-RELATED"/>
    <property type="match status" value="1"/>
</dbReference>
<accession>A0ABY0H1W2</accession>
<dbReference type="InterPro" id="IPR049892">
    <property type="entry name" value="AA9"/>
</dbReference>
<evidence type="ECO:0000256" key="8">
    <source>
        <dbReference type="ARBA" id="ARBA00023326"/>
    </source>
</evidence>
<evidence type="ECO:0000256" key="6">
    <source>
        <dbReference type="ARBA" id="ARBA00023157"/>
    </source>
</evidence>
<dbReference type="Pfam" id="PF12273">
    <property type="entry name" value="RCR"/>
    <property type="match status" value="1"/>
</dbReference>
<evidence type="ECO:0000256" key="11">
    <source>
        <dbReference type="ARBA" id="ARBA00047174"/>
    </source>
</evidence>
<sequence>MQWNRPSKLRREELSMVAFTRAPLQDPPPPNLTCNDNGEALPGSYQAPVKAGGTVTAHYANHYTWDDSTLGFYCDPEDEDRKCPEGRSCNFRCMYRFWYHALGPALAYMAGYGRACALVAGSGSLSWFKVAEETLSRGRAFGDSSGYFQADLNGNYLIRHEIIMIELWLPHFYPTCATELQRPARTTSSSSPGAYSYGDMSPLRSLCTLASFLPTHIKLATGPGLSDKVAGRVYTTKAGRYLSVLPPLEGISGDRLPAQNNTVPGPKGWRGRGKSLLRPMDLTRNDAVTNLTIALQHTWDQYCDVTTYPVTIISQVARCINSRRRRKRGLRPMYGMGWMGGNPRNAQHNNAYAYNNNRHPPPAYGAPQGPSYPMHSQHPAGGYYGQQEGVQQPKNTYVPAGANDYAPPPGPPPSGRP</sequence>
<evidence type="ECO:0000256" key="4">
    <source>
        <dbReference type="ARBA" id="ARBA00022729"/>
    </source>
</evidence>
<keyword evidence="6" id="KW-1015">Disulfide bond</keyword>
<feature type="compositionally biased region" description="Pro residues" evidence="12">
    <location>
        <begin position="406"/>
        <end position="417"/>
    </location>
</feature>
<comment type="cofactor">
    <cofactor evidence="1">
        <name>Cu(2+)</name>
        <dbReference type="ChEBI" id="CHEBI:29036"/>
    </cofactor>
</comment>
<keyword evidence="4" id="KW-0732">Signal</keyword>
<comment type="similarity">
    <text evidence="9">Belongs to the polysaccharide monooxygenase AA9 family.</text>
</comment>
<keyword evidence="5" id="KW-0136">Cellulose degradation</keyword>
<evidence type="ECO:0000256" key="12">
    <source>
        <dbReference type="SAM" id="MobiDB-lite"/>
    </source>
</evidence>
<protein>
    <recommendedName>
        <fullName evidence="11">lytic cellulose monooxygenase (C4-dehydrogenating)</fullName>
        <ecNumber evidence="11">1.14.99.56</ecNumber>
    </recommendedName>
</protein>
<reference evidence="14 15" key="1">
    <citation type="submission" date="2018-06" db="EMBL/GenBank/DDBJ databases">
        <title>Complete Genomes of Monosporascus.</title>
        <authorList>
            <person name="Robinson A.J."/>
            <person name="Natvig D.O."/>
        </authorList>
    </citation>
    <scope>NUCLEOTIDE SEQUENCE [LARGE SCALE GENOMIC DNA]</scope>
    <source>
        <strain evidence="14 15">CBS 609.92</strain>
    </source>
</reference>
<feature type="compositionally biased region" description="Low complexity" evidence="12">
    <location>
        <begin position="349"/>
        <end position="358"/>
    </location>
</feature>
<gene>
    <name evidence="14" type="ORF">DL762_006511</name>
</gene>
<dbReference type="InterPro" id="IPR005103">
    <property type="entry name" value="AA9_LPMO"/>
</dbReference>
<keyword evidence="3" id="KW-0964">Secreted</keyword>
<dbReference type="EMBL" id="QJNS01000211">
    <property type="protein sequence ID" value="RYO82638.1"/>
    <property type="molecule type" value="Genomic_DNA"/>
</dbReference>
<feature type="region of interest" description="Disordered" evidence="12">
    <location>
        <begin position="253"/>
        <end position="274"/>
    </location>
</feature>
<feature type="region of interest" description="Disordered" evidence="12">
    <location>
        <begin position="349"/>
        <end position="417"/>
    </location>
</feature>
<evidence type="ECO:0000256" key="5">
    <source>
        <dbReference type="ARBA" id="ARBA00023001"/>
    </source>
</evidence>
<keyword evidence="8" id="KW-0624">Polysaccharide degradation</keyword>
<organism evidence="14 15">
    <name type="scientific">Monosporascus cannonballus</name>
    <dbReference type="NCBI Taxonomy" id="155416"/>
    <lineage>
        <taxon>Eukaryota</taxon>
        <taxon>Fungi</taxon>
        <taxon>Dikarya</taxon>
        <taxon>Ascomycota</taxon>
        <taxon>Pezizomycotina</taxon>
        <taxon>Sordariomycetes</taxon>
        <taxon>Xylariomycetidae</taxon>
        <taxon>Xylariales</taxon>
        <taxon>Xylariales incertae sedis</taxon>
        <taxon>Monosporascus</taxon>
    </lineage>
</organism>
<evidence type="ECO:0000313" key="14">
    <source>
        <dbReference type="EMBL" id="RYO82638.1"/>
    </source>
</evidence>
<dbReference type="Pfam" id="PF03443">
    <property type="entry name" value="AA9"/>
    <property type="match status" value="1"/>
</dbReference>
<evidence type="ECO:0000256" key="10">
    <source>
        <dbReference type="ARBA" id="ARBA00045077"/>
    </source>
</evidence>
<dbReference type="Gene3D" id="2.70.50.70">
    <property type="match status" value="1"/>
</dbReference>
<evidence type="ECO:0000256" key="9">
    <source>
        <dbReference type="ARBA" id="ARBA00044502"/>
    </source>
</evidence>
<dbReference type="PANTHER" id="PTHR33353:SF19">
    <property type="entry name" value="GLYCOSYLHYDROLASE FAMILY 61-8 PROTEIN"/>
    <property type="match status" value="1"/>
</dbReference>
<comment type="caution">
    <text evidence="14">The sequence shown here is derived from an EMBL/GenBank/DDBJ whole genome shotgun (WGS) entry which is preliminary data.</text>
</comment>
<feature type="domain" description="Auxiliary Activity family 9 catalytic" evidence="13">
    <location>
        <begin position="23"/>
        <end position="199"/>
    </location>
</feature>
<keyword evidence="7" id="KW-0119">Carbohydrate metabolism</keyword>
<dbReference type="EC" id="1.14.99.56" evidence="11"/>
<evidence type="ECO:0000259" key="13">
    <source>
        <dbReference type="Pfam" id="PF03443"/>
    </source>
</evidence>
<evidence type="ECO:0000313" key="15">
    <source>
        <dbReference type="Proteomes" id="UP000294003"/>
    </source>
</evidence>
<keyword evidence="15" id="KW-1185">Reference proteome</keyword>
<comment type="subcellular location">
    <subcellularLocation>
        <location evidence="2">Secreted</location>
    </subcellularLocation>
</comment>
<comment type="catalytic activity">
    <reaction evidence="10">
        <text>[(1-&gt;4)-beta-D-glucosyl]n+m + reduced acceptor + O2 = 4-dehydro-beta-D-glucosyl-[(1-&gt;4)-beta-D-glucosyl]n-1 + [(1-&gt;4)-beta-D-glucosyl]m + acceptor + H2O.</text>
        <dbReference type="EC" id="1.14.99.56"/>
    </reaction>
</comment>
<name>A0ABY0H1W2_9PEZI</name>
<evidence type="ECO:0000256" key="7">
    <source>
        <dbReference type="ARBA" id="ARBA00023277"/>
    </source>
</evidence>
<dbReference type="InterPro" id="IPR020999">
    <property type="entry name" value="Chitin_synth_reg_RCR"/>
</dbReference>
<evidence type="ECO:0000256" key="2">
    <source>
        <dbReference type="ARBA" id="ARBA00004613"/>
    </source>
</evidence>
<evidence type="ECO:0000256" key="1">
    <source>
        <dbReference type="ARBA" id="ARBA00001973"/>
    </source>
</evidence>
<evidence type="ECO:0000256" key="3">
    <source>
        <dbReference type="ARBA" id="ARBA00022525"/>
    </source>
</evidence>
<proteinExistence type="inferred from homology"/>